<dbReference type="Gene3D" id="3.40.1190.20">
    <property type="match status" value="1"/>
</dbReference>
<dbReference type="AlphaFoldDB" id="A0A841FTK1"/>
<dbReference type="PANTHER" id="PTHR46566:SF5">
    <property type="entry name" value="1-PHOSPHOFRUCTOKINASE"/>
    <property type="match status" value="1"/>
</dbReference>
<comment type="caution">
    <text evidence="8">The sequence shown here is derived from an EMBL/GenBank/DDBJ whole genome shotgun (WGS) entry which is preliminary data.</text>
</comment>
<dbReference type="InterPro" id="IPR011611">
    <property type="entry name" value="PfkB_dom"/>
</dbReference>
<evidence type="ECO:0000313" key="8">
    <source>
        <dbReference type="EMBL" id="MBB6039356.1"/>
    </source>
</evidence>
<evidence type="ECO:0000259" key="7">
    <source>
        <dbReference type="Pfam" id="PF00294"/>
    </source>
</evidence>
<comment type="similarity">
    <text evidence="1">Belongs to the carbohydrate kinase PfkB family.</text>
</comment>
<sequence>MILTVTLNAALDLTYVVDALVPHRAHRVSTVVEKAGGKGLNVARVLSHLGEKTVATGLLGGRNGSRVAELLGDSPARMRTAFATIAGETRRTVVVVDGDATGFWEPGPVVTEAEWSSFVGHYTALLTISRVAVLSGSLPAGLPVDAYAVLVTAARAAGVRVVLDTSGPALAAALPAGPDLVKPNAEELAEVAPDADLSTVDGVLAAASALRGHGVGTVLASRGPEGLIALTPDGAFRAVPPHAVSGNPTGAGDACVAAIARAWRHRTPWPGALRDAVAASAAAVAAPQAGDLDTRTFLSLRHGVAVTEL</sequence>
<evidence type="ECO:0000256" key="1">
    <source>
        <dbReference type="ARBA" id="ARBA00010688"/>
    </source>
</evidence>
<evidence type="ECO:0000256" key="4">
    <source>
        <dbReference type="ARBA" id="ARBA00022777"/>
    </source>
</evidence>
<organism evidence="8 9">
    <name type="scientific">Phytomonospora endophytica</name>
    <dbReference type="NCBI Taxonomy" id="714109"/>
    <lineage>
        <taxon>Bacteria</taxon>
        <taxon>Bacillati</taxon>
        <taxon>Actinomycetota</taxon>
        <taxon>Actinomycetes</taxon>
        <taxon>Micromonosporales</taxon>
        <taxon>Micromonosporaceae</taxon>
        <taxon>Phytomonospora</taxon>
    </lineage>
</organism>
<evidence type="ECO:0000256" key="2">
    <source>
        <dbReference type="ARBA" id="ARBA00022679"/>
    </source>
</evidence>
<name>A0A841FTK1_9ACTN</name>
<dbReference type="RefSeq" id="WP_184792446.1">
    <property type="nucleotide sequence ID" value="NZ_BONT01000077.1"/>
</dbReference>
<keyword evidence="4 8" id="KW-0418">Kinase</keyword>
<dbReference type="PANTHER" id="PTHR46566">
    <property type="entry name" value="1-PHOSPHOFRUCTOKINASE-RELATED"/>
    <property type="match status" value="1"/>
</dbReference>
<dbReference type="PIRSF" id="PIRSF000535">
    <property type="entry name" value="1PFK/6PFK/LacC"/>
    <property type="match status" value="1"/>
</dbReference>
<dbReference type="Proteomes" id="UP000548476">
    <property type="component" value="Unassembled WGS sequence"/>
</dbReference>
<keyword evidence="9" id="KW-1185">Reference proteome</keyword>
<dbReference type="EMBL" id="JACHGT010000021">
    <property type="protein sequence ID" value="MBB6039356.1"/>
    <property type="molecule type" value="Genomic_DNA"/>
</dbReference>
<dbReference type="InterPro" id="IPR017583">
    <property type="entry name" value="Tagatose/fructose_Pkinase"/>
</dbReference>
<accession>A0A841FTK1</accession>
<evidence type="ECO:0000256" key="6">
    <source>
        <dbReference type="PIRNR" id="PIRNR000535"/>
    </source>
</evidence>
<dbReference type="Pfam" id="PF00294">
    <property type="entry name" value="PfkB"/>
    <property type="match status" value="1"/>
</dbReference>
<keyword evidence="5" id="KW-0067">ATP-binding</keyword>
<dbReference type="GO" id="GO:0009024">
    <property type="term" value="F:tagatose-6-phosphate kinase activity"/>
    <property type="evidence" value="ECO:0007669"/>
    <property type="project" value="UniProtKB-EC"/>
</dbReference>
<dbReference type="EC" id="2.7.1.144" evidence="8"/>
<reference evidence="8 9" key="1">
    <citation type="submission" date="2020-08" db="EMBL/GenBank/DDBJ databases">
        <title>Genomic Encyclopedia of Type Strains, Phase IV (KMG-IV): sequencing the most valuable type-strain genomes for metagenomic binning, comparative biology and taxonomic classification.</title>
        <authorList>
            <person name="Goeker M."/>
        </authorList>
    </citation>
    <scope>NUCLEOTIDE SEQUENCE [LARGE SCALE GENOMIC DNA]</scope>
    <source>
        <strain evidence="8 9">YIM 65646</strain>
    </source>
</reference>
<keyword evidence="2 6" id="KW-0808">Transferase</keyword>
<keyword evidence="3" id="KW-0547">Nucleotide-binding</keyword>
<gene>
    <name evidence="8" type="ORF">HNR73_007250</name>
</gene>
<evidence type="ECO:0000313" key="9">
    <source>
        <dbReference type="Proteomes" id="UP000548476"/>
    </source>
</evidence>
<dbReference type="GO" id="GO:0005829">
    <property type="term" value="C:cytosol"/>
    <property type="evidence" value="ECO:0007669"/>
    <property type="project" value="TreeGrafter"/>
</dbReference>
<dbReference type="NCBIfam" id="TIGR03168">
    <property type="entry name" value="1-PFK"/>
    <property type="match status" value="1"/>
</dbReference>
<dbReference type="PROSITE" id="PS00583">
    <property type="entry name" value="PFKB_KINASES_1"/>
    <property type="match status" value="1"/>
</dbReference>
<protein>
    <submittedName>
        <fullName evidence="8">Tagatose 6-phosphate kinase</fullName>
        <ecNumber evidence="8">2.7.1.144</ecNumber>
    </submittedName>
</protein>
<proteinExistence type="inferred from homology"/>
<evidence type="ECO:0000256" key="5">
    <source>
        <dbReference type="ARBA" id="ARBA00022840"/>
    </source>
</evidence>
<dbReference type="GO" id="GO:0008443">
    <property type="term" value="F:phosphofructokinase activity"/>
    <property type="evidence" value="ECO:0007669"/>
    <property type="project" value="TreeGrafter"/>
</dbReference>
<feature type="domain" description="Carbohydrate kinase PfkB" evidence="7">
    <location>
        <begin position="11"/>
        <end position="291"/>
    </location>
</feature>
<dbReference type="SUPFAM" id="SSF53613">
    <property type="entry name" value="Ribokinase-like"/>
    <property type="match status" value="1"/>
</dbReference>
<dbReference type="CDD" id="cd01164">
    <property type="entry name" value="FruK_PfkB_like"/>
    <property type="match status" value="1"/>
</dbReference>
<dbReference type="InterPro" id="IPR002173">
    <property type="entry name" value="Carboh/pur_kinase_PfkB_CS"/>
</dbReference>
<evidence type="ECO:0000256" key="3">
    <source>
        <dbReference type="ARBA" id="ARBA00022741"/>
    </source>
</evidence>
<dbReference type="InterPro" id="IPR029056">
    <property type="entry name" value="Ribokinase-like"/>
</dbReference>
<dbReference type="GO" id="GO:0005524">
    <property type="term" value="F:ATP binding"/>
    <property type="evidence" value="ECO:0007669"/>
    <property type="project" value="UniProtKB-KW"/>
</dbReference>